<comment type="caution">
    <text evidence="2">The sequence shown here is derived from an EMBL/GenBank/DDBJ whole genome shotgun (WGS) entry which is preliminary data.</text>
</comment>
<evidence type="ECO:0000256" key="1">
    <source>
        <dbReference type="SAM" id="MobiDB-lite"/>
    </source>
</evidence>
<organism evidence="2">
    <name type="scientific">Meiothermus ruber</name>
    <dbReference type="NCBI Taxonomy" id="277"/>
    <lineage>
        <taxon>Bacteria</taxon>
        <taxon>Thermotogati</taxon>
        <taxon>Deinococcota</taxon>
        <taxon>Deinococci</taxon>
        <taxon>Thermales</taxon>
        <taxon>Thermaceae</taxon>
        <taxon>Meiothermus</taxon>
    </lineage>
</organism>
<name>A0A7C3DQQ4_MEIRU</name>
<feature type="region of interest" description="Disordered" evidence="1">
    <location>
        <begin position="1"/>
        <end position="53"/>
    </location>
</feature>
<sequence>MQQPPVGTAAEAEPAVLRFPDPAPSSTDEGFQNLEDDKGEASFSDLPPEPPPIEPFTGADLVQGATWMLILGLRLQTQEEVEAFTRAFQGGVLPMLPPAPVLDALKVGEALAAYGIGKNRLPLQGGVEHLPPWLRILLGAGVMAMSVYGGMRAVQEIRARSAPNPPAGGSADEPAQA</sequence>
<dbReference type="RefSeq" id="WP_155915753.1">
    <property type="nucleotide sequence ID" value="NZ_JRGA01000001.1"/>
</dbReference>
<accession>A0A7C3DQQ4</accession>
<proteinExistence type="predicted"/>
<protein>
    <submittedName>
        <fullName evidence="2">Uncharacterized protein</fullName>
    </submittedName>
</protein>
<dbReference type="EMBL" id="DSWI01000016">
    <property type="protein sequence ID" value="HFG20592.1"/>
    <property type="molecule type" value="Genomic_DNA"/>
</dbReference>
<reference evidence="2" key="1">
    <citation type="journal article" date="2020" name="mSystems">
        <title>Genome- and Community-Level Interaction Insights into Carbon Utilization and Element Cycling Functions of Hydrothermarchaeota in Hydrothermal Sediment.</title>
        <authorList>
            <person name="Zhou Z."/>
            <person name="Liu Y."/>
            <person name="Xu W."/>
            <person name="Pan J."/>
            <person name="Luo Z.H."/>
            <person name="Li M."/>
        </authorList>
    </citation>
    <scope>NUCLEOTIDE SEQUENCE [LARGE SCALE GENOMIC DNA]</scope>
    <source>
        <strain evidence="2">SpSt-524</strain>
    </source>
</reference>
<dbReference type="AlphaFoldDB" id="A0A7C3DQQ4"/>
<gene>
    <name evidence="2" type="ORF">ENS82_07720</name>
</gene>
<evidence type="ECO:0000313" key="2">
    <source>
        <dbReference type="EMBL" id="HFG20592.1"/>
    </source>
</evidence>